<evidence type="ECO:0000313" key="2">
    <source>
        <dbReference type="Proteomes" id="UP001153076"/>
    </source>
</evidence>
<proteinExistence type="predicted"/>
<comment type="caution">
    <text evidence="1">The sequence shown here is derived from an EMBL/GenBank/DDBJ whole genome shotgun (WGS) entry which is preliminary data.</text>
</comment>
<gene>
    <name evidence="1" type="ORF">Cgig2_023995</name>
</gene>
<accession>A0A9Q1KC46</accession>
<reference evidence="1" key="1">
    <citation type="submission" date="2022-04" db="EMBL/GenBank/DDBJ databases">
        <title>Carnegiea gigantea Genome sequencing and assembly v2.</title>
        <authorList>
            <person name="Copetti D."/>
            <person name="Sanderson M.J."/>
            <person name="Burquez A."/>
            <person name="Wojciechowski M.F."/>
        </authorList>
    </citation>
    <scope>NUCLEOTIDE SEQUENCE</scope>
    <source>
        <strain evidence="1">SGP5-SGP5p</strain>
        <tissue evidence="1">Aerial part</tissue>
    </source>
</reference>
<keyword evidence="2" id="KW-1185">Reference proteome</keyword>
<name>A0A9Q1KC46_9CARY</name>
<sequence length="185" mass="22338">MAFPPFRETEEMDDYARENFRWHWRKVSHLRRPLSENYRELYPHFVLSKAEDAVRDFELPEMRERQRKRRKMILFPNFTSTEQATEYVRDTFRWSLRESLALCPNPLPEDYHGLFLGFDLSMVTQYAHDSNISEMVQAIFYAMVLNNTAELGLSCRIDMNCIISILRCLNWNIMETWLWGIELRL</sequence>
<protein>
    <submittedName>
        <fullName evidence="1">Uncharacterized protein</fullName>
    </submittedName>
</protein>
<dbReference type="AlphaFoldDB" id="A0A9Q1KC46"/>
<organism evidence="1 2">
    <name type="scientific">Carnegiea gigantea</name>
    <dbReference type="NCBI Taxonomy" id="171969"/>
    <lineage>
        <taxon>Eukaryota</taxon>
        <taxon>Viridiplantae</taxon>
        <taxon>Streptophyta</taxon>
        <taxon>Embryophyta</taxon>
        <taxon>Tracheophyta</taxon>
        <taxon>Spermatophyta</taxon>
        <taxon>Magnoliopsida</taxon>
        <taxon>eudicotyledons</taxon>
        <taxon>Gunneridae</taxon>
        <taxon>Pentapetalae</taxon>
        <taxon>Caryophyllales</taxon>
        <taxon>Cactineae</taxon>
        <taxon>Cactaceae</taxon>
        <taxon>Cactoideae</taxon>
        <taxon>Echinocereeae</taxon>
        <taxon>Carnegiea</taxon>
    </lineage>
</organism>
<dbReference type="Proteomes" id="UP001153076">
    <property type="component" value="Unassembled WGS sequence"/>
</dbReference>
<dbReference type="EMBL" id="JAKOGI010000196">
    <property type="protein sequence ID" value="KAJ8440230.1"/>
    <property type="molecule type" value="Genomic_DNA"/>
</dbReference>
<evidence type="ECO:0000313" key="1">
    <source>
        <dbReference type="EMBL" id="KAJ8440230.1"/>
    </source>
</evidence>